<comment type="caution">
    <text evidence="2">The sequence shown here is derived from an EMBL/GenBank/DDBJ whole genome shotgun (WGS) entry which is preliminary data.</text>
</comment>
<accession>A0A512HD39</accession>
<proteinExistence type="predicted"/>
<sequence length="75" mass="8089">MIDENARDGHGVRIVVLRVLRPGAKREYGADAQSIHAEAAPATVGGELSFTYVTEEDASGRRTPAMTRKPGDLPR</sequence>
<gene>
    <name evidence="2" type="ORF">RNA01_03010</name>
</gene>
<feature type="region of interest" description="Disordered" evidence="1">
    <location>
        <begin position="55"/>
        <end position="75"/>
    </location>
</feature>
<keyword evidence="3" id="KW-1185">Reference proteome</keyword>
<dbReference type="AlphaFoldDB" id="A0A512HD39"/>
<protein>
    <submittedName>
        <fullName evidence="2">Uncharacterized protein</fullName>
    </submittedName>
</protein>
<dbReference type="Proteomes" id="UP000321717">
    <property type="component" value="Unassembled WGS sequence"/>
</dbReference>
<reference evidence="2 3" key="1">
    <citation type="submission" date="2019-07" db="EMBL/GenBank/DDBJ databases">
        <title>Whole genome shotgun sequence of Rhizobium naphthalenivorans NBRC 107585.</title>
        <authorList>
            <person name="Hosoyama A."/>
            <person name="Uohara A."/>
            <person name="Ohji S."/>
            <person name="Ichikawa N."/>
        </authorList>
    </citation>
    <scope>NUCLEOTIDE SEQUENCE [LARGE SCALE GENOMIC DNA]</scope>
    <source>
        <strain evidence="2 3">NBRC 107585</strain>
    </source>
</reference>
<evidence type="ECO:0000313" key="3">
    <source>
        <dbReference type="Proteomes" id="UP000321717"/>
    </source>
</evidence>
<evidence type="ECO:0000313" key="2">
    <source>
        <dbReference type="EMBL" id="GEO83369.1"/>
    </source>
</evidence>
<dbReference type="EMBL" id="BJZP01000001">
    <property type="protein sequence ID" value="GEO83369.1"/>
    <property type="molecule type" value="Genomic_DNA"/>
</dbReference>
<evidence type="ECO:0000256" key="1">
    <source>
        <dbReference type="SAM" id="MobiDB-lite"/>
    </source>
</evidence>
<organism evidence="2 3">
    <name type="scientific">Ciceribacter naphthalenivorans</name>
    <dbReference type="NCBI Taxonomy" id="1118451"/>
    <lineage>
        <taxon>Bacteria</taxon>
        <taxon>Pseudomonadati</taxon>
        <taxon>Pseudomonadota</taxon>
        <taxon>Alphaproteobacteria</taxon>
        <taxon>Hyphomicrobiales</taxon>
        <taxon>Rhizobiaceae</taxon>
        <taxon>Ciceribacter</taxon>
    </lineage>
</organism>
<name>A0A512HD39_9HYPH</name>